<dbReference type="Proteomes" id="UP000523821">
    <property type="component" value="Unassembled WGS sequence"/>
</dbReference>
<dbReference type="RefSeq" id="WP_183858326.1">
    <property type="nucleotide sequence ID" value="NZ_JACHOO010000011.1"/>
</dbReference>
<keyword evidence="1" id="KW-0808">Transferase</keyword>
<keyword evidence="2" id="KW-1185">Reference proteome</keyword>
<name>A0A7W9FQ94_9HYPH</name>
<organism evidence="1 2">
    <name type="scientific">Prosthecomicrobium pneumaticum</name>
    <dbReference type="NCBI Taxonomy" id="81895"/>
    <lineage>
        <taxon>Bacteria</taxon>
        <taxon>Pseudomonadati</taxon>
        <taxon>Pseudomonadota</taxon>
        <taxon>Alphaproteobacteria</taxon>
        <taxon>Hyphomicrobiales</taxon>
        <taxon>Kaistiaceae</taxon>
        <taxon>Prosthecomicrobium</taxon>
    </lineage>
</organism>
<evidence type="ECO:0000313" key="2">
    <source>
        <dbReference type="Proteomes" id="UP000523821"/>
    </source>
</evidence>
<protein>
    <submittedName>
        <fullName evidence="1">Glycosyltransferase involved in cell wall biosynthesis</fullName>
    </submittedName>
</protein>
<dbReference type="EMBL" id="JACHOO010000011">
    <property type="protein sequence ID" value="MBB5754888.1"/>
    <property type="molecule type" value="Genomic_DNA"/>
</dbReference>
<evidence type="ECO:0000313" key="1">
    <source>
        <dbReference type="EMBL" id="MBB5754888.1"/>
    </source>
</evidence>
<dbReference type="PANTHER" id="PTHR12526:SF600">
    <property type="entry name" value="GLYCOSYL TRANSFERASE GROUP 1"/>
    <property type="match status" value="1"/>
</dbReference>
<dbReference type="SUPFAM" id="SSF53756">
    <property type="entry name" value="UDP-Glycosyltransferase/glycogen phosphorylase"/>
    <property type="match status" value="1"/>
</dbReference>
<dbReference type="PANTHER" id="PTHR12526">
    <property type="entry name" value="GLYCOSYLTRANSFERASE"/>
    <property type="match status" value="1"/>
</dbReference>
<dbReference type="Gene3D" id="3.40.50.2000">
    <property type="entry name" value="Glycogen Phosphorylase B"/>
    <property type="match status" value="1"/>
</dbReference>
<sequence length="402" mass="42379">MTGRRGGTFVFTADPVFPPVSGADLRNWRTVLGAARLGPVTAVSLWGPPPGAAPTPPDDITLATLSDATAAAVFRRPAGGTAVDLTFPEGWRERLDALLAGGAPQRIVIEHLGLAPLLALPVLQGARRILDMHNVESDLLAASEPLWRRLLTRDAKTRAVRAVERAMIAAVDEVWLCSAIDAARLARLHPGVPPLRVVPNAVPSTWRDGALAGEPDARLRQDGPRLLFVGHLRYRPNIAAALFLARRLLPLLRRRLPGATLVLAGRAPHHRVRALAGPGVTLVEGPDDLGSLYAAADVAAVPLRVGGGTRIKVLEAMAAGLPVVATALAVEGLDLEPGRHVLIAERPESFVAAIERLWRDADFAARQRAEARAHVLGRFGAAVVDAAIAAGLAGPAGRPDKG</sequence>
<proteinExistence type="predicted"/>
<dbReference type="Pfam" id="PF13692">
    <property type="entry name" value="Glyco_trans_1_4"/>
    <property type="match status" value="1"/>
</dbReference>
<reference evidence="1 2" key="1">
    <citation type="submission" date="2020-08" db="EMBL/GenBank/DDBJ databases">
        <title>Genomic Encyclopedia of Type Strains, Phase IV (KMG-IV): sequencing the most valuable type-strain genomes for metagenomic binning, comparative biology and taxonomic classification.</title>
        <authorList>
            <person name="Goeker M."/>
        </authorList>
    </citation>
    <scope>NUCLEOTIDE SEQUENCE [LARGE SCALE GENOMIC DNA]</scope>
    <source>
        <strain evidence="1 2">DSM 16268</strain>
    </source>
</reference>
<accession>A0A7W9FQ94</accession>
<comment type="caution">
    <text evidence="1">The sequence shown here is derived from an EMBL/GenBank/DDBJ whole genome shotgun (WGS) entry which is preliminary data.</text>
</comment>
<dbReference type="AlphaFoldDB" id="A0A7W9FQ94"/>
<dbReference type="GO" id="GO:0016757">
    <property type="term" value="F:glycosyltransferase activity"/>
    <property type="evidence" value="ECO:0007669"/>
    <property type="project" value="TreeGrafter"/>
</dbReference>
<gene>
    <name evidence="1" type="ORF">GGQ63_003985</name>
</gene>